<evidence type="ECO:0008006" key="13">
    <source>
        <dbReference type="Google" id="ProtNLM"/>
    </source>
</evidence>
<evidence type="ECO:0000256" key="10">
    <source>
        <dbReference type="SAM" id="Phobius"/>
    </source>
</evidence>
<gene>
    <name evidence="11" type="ORF">FNF28_07259</name>
</gene>
<dbReference type="GO" id="GO:0008320">
    <property type="term" value="F:protein transmembrane transporter activity"/>
    <property type="evidence" value="ECO:0007669"/>
    <property type="project" value="InterPro"/>
</dbReference>
<comment type="caution">
    <text evidence="11">The sequence shown here is derived from an EMBL/GenBank/DDBJ whole genome shotgun (WGS) entry which is preliminary data.</text>
</comment>
<sequence length="96" mass="10205">MSGCQASPPHGAAYRAPSLAAMAASGKGSDVVDTKIVEPLVKFFKEAYGFVDKCQKPNFAEMRQISTVVAVGFGIMGVIGFFVKLFAMPLNQVLMS</sequence>
<dbReference type="InterPro" id="IPR001901">
    <property type="entry name" value="Translocase_SecE/Sec61-g"/>
</dbReference>
<keyword evidence="8" id="KW-0811">Translocation</keyword>
<evidence type="ECO:0000256" key="4">
    <source>
        <dbReference type="ARBA" id="ARBA00022692"/>
    </source>
</evidence>
<name>A0A5A8CC06_CAFRO</name>
<comment type="similarity">
    <text evidence="2">Belongs to the SecE/SEC61-gamma family.</text>
</comment>
<keyword evidence="5" id="KW-0256">Endoplasmic reticulum</keyword>
<dbReference type="PROSITE" id="PS01067">
    <property type="entry name" value="SECE_SEC61G"/>
    <property type="match status" value="1"/>
</dbReference>
<dbReference type="Pfam" id="PF00584">
    <property type="entry name" value="SecE"/>
    <property type="match status" value="1"/>
</dbReference>
<evidence type="ECO:0000256" key="1">
    <source>
        <dbReference type="ARBA" id="ARBA00004389"/>
    </source>
</evidence>
<evidence type="ECO:0000313" key="11">
    <source>
        <dbReference type="EMBL" id="KAA0150398.1"/>
    </source>
</evidence>
<dbReference type="GO" id="GO:0006605">
    <property type="term" value="P:protein targeting"/>
    <property type="evidence" value="ECO:0007669"/>
    <property type="project" value="InterPro"/>
</dbReference>
<organism evidence="11 12">
    <name type="scientific">Cafeteria roenbergensis</name>
    <name type="common">Marine flagellate</name>
    <dbReference type="NCBI Taxonomy" id="33653"/>
    <lineage>
        <taxon>Eukaryota</taxon>
        <taxon>Sar</taxon>
        <taxon>Stramenopiles</taxon>
        <taxon>Bigyra</taxon>
        <taxon>Opalozoa</taxon>
        <taxon>Bicosoecida</taxon>
        <taxon>Cafeteriaceae</taxon>
        <taxon>Cafeteria</taxon>
    </lineage>
</organism>
<evidence type="ECO:0000256" key="2">
    <source>
        <dbReference type="ARBA" id="ARBA00008274"/>
    </source>
</evidence>
<protein>
    <recommendedName>
        <fullName evidence="13">Protein transport protein Sec61 subunit gamma</fullName>
    </recommendedName>
</protein>
<proteinExistence type="inferred from homology"/>
<dbReference type="SUPFAM" id="SSF103456">
    <property type="entry name" value="Preprotein translocase SecE subunit"/>
    <property type="match status" value="1"/>
</dbReference>
<evidence type="ECO:0000256" key="7">
    <source>
        <dbReference type="ARBA" id="ARBA00022989"/>
    </source>
</evidence>
<dbReference type="InterPro" id="IPR008158">
    <property type="entry name" value="Translocase_Sec61-g"/>
</dbReference>
<dbReference type="GO" id="GO:0005789">
    <property type="term" value="C:endoplasmic reticulum membrane"/>
    <property type="evidence" value="ECO:0007669"/>
    <property type="project" value="UniProtKB-SubCell"/>
</dbReference>
<evidence type="ECO:0000256" key="5">
    <source>
        <dbReference type="ARBA" id="ARBA00022824"/>
    </source>
</evidence>
<comment type="subcellular location">
    <subcellularLocation>
        <location evidence="1">Endoplasmic reticulum membrane</location>
        <topology evidence="1">Single-pass membrane protein</topology>
    </subcellularLocation>
</comment>
<dbReference type="HAMAP" id="MF_00422">
    <property type="entry name" value="SecE"/>
    <property type="match status" value="1"/>
</dbReference>
<dbReference type="AlphaFoldDB" id="A0A5A8CC06"/>
<keyword evidence="6" id="KW-0653">Protein transport</keyword>
<accession>A0A5A8CC06</accession>
<evidence type="ECO:0000256" key="8">
    <source>
        <dbReference type="ARBA" id="ARBA00023010"/>
    </source>
</evidence>
<keyword evidence="4 10" id="KW-0812">Transmembrane</keyword>
<reference evidence="11 12" key="1">
    <citation type="submission" date="2019-07" db="EMBL/GenBank/DDBJ databases">
        <title>Genomes of Cafeteria roenbergensis.</title>
        <authorList>
            <person name="Fischer M.G."/>
            <person name="Hackl T."/>
            <person name="Roman M."/>
        </authorList>
    </citation>
    <scope>NUCLEOTIDE SEQUENCE [LARGE SCALE GENOMIC DNA]</scope>
    <source>
        <strain evidence="11 12">RCC970-E3</strain>
    </source>
</reference>
<evidence type="ECO:0000313" key="12">
    <source>
        <dbReference type="Proteomes" id="UP000324907"/>
    </source>
</evidence>
<keyword evidence="9 10" id="KW-0472">Membrane</keyword>
<evidence type="ECO:0000256" key="3">
    <source>
        <dbReference type="ARBA" id="ARBA00022448"/>
    </source>
</evidence>
<dbReference type="EMBL" id="VLTL01000232">
    <property type="protein sequence ID" value="KAA0150398.1"/>
    <property type="molecule type" value="Genomic_DNA"/>
</dbReference>
<feature type="transmembrane region" description="Helical" evidence="10">
    <location>
        <begin position="65"/>
        <end position="87"/>
    </location>
</feature>
<keyword evidence="7 10" id="KW-1133">Transmembrane helix</keyword>
<dbReference type="Proteomes" id="UP000324907">
    <property type="component" value="Unassembled WGS sequence"/>
</dbReference>
<dbReference type="GO" id="GO:0006886">
    <property type="term" value="P:intracellular protein transport"/>
    <property type="evidence" value="ECO:0007669"/>
    <property type="project" value="InterPro"/>
</dbReference>
<dbReference type="PANTHER" id="PTHR12309">
    <property type="entry name" value="SEC61 GAMMA SUBUNIT"/>
    <property type="match status" value="1"/>
</dbReference>
<evidence type="ECO:0000256" key="6">
    <source>
        <dbReference type="ARBA" id="ARBA00022927"/>
    </source>
</evidence>
<dbReference type="NCBIfam" id="TIGR00327">
    <property type="entry name" value="secE_euk_arch"/>
    <property type="match status" value="1"/>
</dbReference>
<keyword evidence="3" id="KW-0813">Transport</keyword>
<evidence type="ECO:0000256" key="9">
    <source>
        <dbReference type="ARBA" id="ARBA00023136"/>
    </source>
</evidence>
<dbReference type="Gene3D" id="1.20.5.820">
    <property type="entry name" value="Preprotein translocase SecE subunit"/>
    <property type="match status" value="1"/>
</dbReference>
<dbReference type="InterPro" id="IPR023391">
    <property type="entry name" value="Prot_translocase_SecE_dom_sf"/>
</dbReference>